<dbReference type="InterPro" id="IPR048279">
    <property type="entry name" value="MdtK-like"/>
</dbReference>
<evidence type="ECO:0000256" key="5">
    <source>
        <dbReference type="ARBA" id="ARBA00022989"/>
    </source>
</evidence>
<dbReference type="GO" id="GO:0015297">
    <property type="term" value="F:antiporter activity"/>
    <property type="evidence" value="ECO:0007669"/>
    <property type="project" value="InterPro"/>
</dbReference>
<feature type="transmembrane region" description="Helical" evidence="7">
    <location>
        <begin position="243"/>
        <end position="270"/>
    </location>
</feature>
<keyword evidence="4 7" id="KW-0812">Transmembrane</keyword>
<keyword evidence="6 7" id="KW-0472">Membrane</keyword>
<dbReference type="RefSeq" id="WP_302928879.1">
    <property type="nucleotide sequence ID" value="NZ_JAJEPW010000022.1"/>
</dbReference>
<evidence type="ECO:0000313" key="8">
    <source>
        <dbReference type="EMBL" id="MCC2129604.1"/>
    </source>
</evidence>
<feature type="transmembrane region" description="Helical" evidence="7">
    <location>
        <begin position="364"/>
        <end position="384"/>
    </location>
</feature>
<feature type="transmembrane region" description="Helical" evidence="7">
    <location>
        <begin position="423"/>
        <end position="442"/>
    </location>
</feature>
<dbReference type="Pfam" id="PF01554">
    <property type="entry name" value="MatE"/>
    <property type="match status" value="2"/>
</dbReference>
<comment type="subcellular location">
    <subcellularLocation>
        <location evidence="1">Cell membrane</location>
        <topology evidence="1">Multi-pass membrane protein</topology>
    </subcellularLocation>
</comment>
<dbReference type="AlphaFoldDB" id="A0AAE3DFS7"/>
<keyword evidence="2" id="KW-0813">Transport</keyword>
<dbReference type="GO" id="GO:0042910">
    <property type="term" value="F:xenobiotic transmembrane transporter activity"/>
    <property type="evidence" value="ECO:0007669"/>
    <property type="project" value="InterPro"/>
</dbReference>
<name>A0AAE3DFS7_9FIRM</name>
<dbReference type="InterPro" id="IPR002528">
    <property type="entry name" value="MATE_fam"/>
</dbReference>
<comment type="caution">
    <text evidence="8">The sequence shown here is derived from an EMBL/GenBank/DDBJ whole genome shotgun (WGS) entry which is preliminary data.</text>
</comment>
<evidence type="ECO:0000313" key="9">
    <source>
        <dbReference type="Proteomes" id="UP001199319"/>
    </source>
</evidence>
<proteinExistence type="predicted"/>
<feature type="transmembrane region" description="Helical" evidence="7">
    <location>
        <begin position="290"/>
        <end position="310"/>
    </location>
</feature>
<dbReference type="EMBL" id="JAJEPW010000022">
    <property type="protein sequence ID" value="MCC2129604.1"/>
    <property type="molecule type" value="Genomic_DNA"/>
</dbReference>
<dbReference type="GO" id="GO:0005886">
    <property type="term" value="C:plasma membrane"/>
    <property type="evidence" value="ECO:0007669"/>
    <property type="project" value="UniProtKB-SubCell"/>
</dbReference>
<keyword evidence="5 7" id="KW-1133">Transmembrane helix</keyword>
<sequence length="456" mass="49201">MEATQKKSALSVNMTEGSLWKNMLLFSLPLMLTQVLEVLFNLSDVAIAGKFADYRALGAVGSTTLLVSLFTGLLIGMGSGVNVAVARGLGMGDRQRVEKTVHTSFVLCAAIGVVLCLICVLLARPMLALLHTKDELMDGAVLYLKIYALSMPAMAVYNCGNGIMSAVGDTRRPLLYLSVAGVLNVVLNLFFVIRCHMAAEGVAIASVIAQCLSALLIVLHLLRRKDACRLELRRLRVHPQEARRVLAIGIPTGLQNAIFAVANLFVQVGLNSFDAVTVSGSSAAANADTLLFNMMAAFYTGCASFVSRNWGAGKTERIVKSYLVSMCYAAGVGAVCGLLLLFFGRSFLDLFANETAVIDAGMQRLRIMSFSYVVSPLMDASIAASRGIGKSVGPTVIVILGSCVFRVIWVYTVFAWLGTITSLYLLYIFSWTITGAAEIVYFRRSYKKVILSAQSW</sequence>
<keyword evidence="9" id="KW-1185">Reference proteome</keyword>
<evidence type="ECO:0000256" key="2">
    <source>
        <dbReference type="ARBA" id="ARBA00022448"/>
    </source>
</evidence>
<evidence type="ECO:0000256" key="1">
    <source>
        <dbReference type="ARBA" id="ARBA00004651"/>
    </source>
</evidence>
<evidence type="ECO:0000256" key="6">
    <source>
        <dbReference type="ARBA" id="ARBA00023136"/>
    </source>
</evidence>
<evidence type="ECO:0000256" key="7">
    <source>
        <dbReference type="SAM" id="Phobius"/>
    </source>
</evidence>
<dbReference type="InterPro" id="IPR052031">
    <property type="entry name" value="Membrane_Transporter-Flippase"/>
</dbReference>
<feature type="transmembrane region" description="Helical" evidence="7">
    <location>
        <begin position="199"/>
        <end position="222"/>
    </location>
</feature>
<organism evidence="8 9">
    <name type="scientific">Brotocaccenecus cirricatena</name>
    <dbReference type="NCBI Taxonomy" id="3064195"/>
    <lineage>
        <taxon>Bacteria</taxon>
        <taxon>Bacillati</taxon>
        <taxon>Bacillota</taxon>
        <taxon>Clostridia</taxon>
        <taxon>Eubacteriales</taxon>
        <taxon>Oscillospiraceae</taxon>
        <taxon>Brotocaccenecus</taxon>
    </lineage>
</organism>
<feature type="transmembrane region" description="Helical" evidence="7">
    <location>
        <begin position="146"/>
        <end position="167"/>
    </location>
</feature>
<feature type="transmembrane region" description="Helical" evidence="7">
    <location>
        <begin position="396"/>
        <end position="417"/>
    </location>
</feature>
<reference evidence="8" key="1">
    <citation type="submission" date="2021-10" db="EMBL/GenBank/DDBJ databases">
        <title>Anaerobic single-cell dispensing facilitates the cultivation of human gut bacteria.</title>
        <authorList>
            <person name="Afrizal A."/>
        </authorList>
    </citation>
    <scope>NUCLEOTIDE SEQUENCE</scope>
    <source>
        <strain evidence="8">CLA-AA-H272</strain>
    </source>
</reference>
<feature type="transmembrane region" description="Helical" evidence="7">
    <location>
        <begin position="64"/>
        <end position="85"/>
    </location>
</feature>
<feature type="transmembrane region" description="Helical" evidence="7">
    <location>
        <begin position="174"/>
        <end position="193"/>
    </location>
</feature>
<dbReference type="PANTHER" id="PTHR43549:SF3">
    <property type="entry name" value="MULTIDRUG RESISTANCE PROTEIN YPNP-RELATED"/>
    <property type="match status" value="1"/>
</dbReference>
<evidence type="ECO:0000256" key="4">
    <source>
        <dbReference type="ARBA" id="ARBA00022692"/>
    </source>
</evidence>
<gene>
    <name evidence="8" type="ORF">LKD37_08765</name>
</gene>
<keyword evidence="3" id="KW-1003">Cell membrane</keyword>
<evidence type="ECO:0000256" key="3">
    <source>
        <dbReference type="ARBA" id="ARBA00022475"/>
    </source>
</evidence>
<feature type="transmembrane region" description="Helical" evidence="7">
    <location>
        <begin position="322"/>
        <end position="344"/>
    </location>
</feature>
<dbReference type="Proteomes" id="UP001199319">
    <property type="component" value="Unassembled WGS sequence"/>
</dbReference>
<protein>
    <submittedName>
        <fullName evidence="8">MATE family efflux transporter</fullName>
    </submittedName>
</protein>
<feature type="transmembrane region" description="Helical" evidence="7">
    <location>
        <begin position="105"/>
        <end position="126"/>
    </location>
</feature>
<dbReference type="CDD" id="cd13138">
    <property type="entry name" value="MATE_yoeA_like"/>
    <property type="match status" value="1"/>
</dbReference>
<accession>A0AAE3DFS7</accession>
<dbReference type="PANTHER" id="PTHR43549">
    <property type="entry name" value="MULTIDRUG RESISTANCE PROTEIN YPNP-RELATED"/>
    <property type="match status" value="1"/>
</dbReference>
<dbReference type="PIRSF" id="PIRSF006603">
    <property type="entry name" value="DinF"/>
    <property type="match status" value="1"/>
</dbReference>